<keyword evidence="2 3" id="KW-0804">Transcription</keyword>
<dbReference type="PANTHER" id="PTHR47227:SF5">
    <property type="entry name" value="DNA-DIRECTED RNA POLYMERASES I, II, AND III SUBUNIT RPABC2"/>
    <property type="match status" value="1"/>
</dbReference>
<comment type="function">
    <text evidence="3">DNA-dependent RNA polymerase (RNAP) catalyzes the transcription of DNA into RNA using the four ribonucleoside triphosphates as substrates.</text>
</comment>
<comment type="subcellular location">
    <subcellularLocation>
        <location evidence="3">Cytoplasm</location>
    </subcellularLocation>
</comment>
<evidence type="ECO:0000313" key="6">
    <source>
        <dbReference type="Proteomes" id="UP000322983"/>
    </source>
</evidence>
<dbReference type="EMBL" id="AP018930">
    <property type="protein sequence ID" value="BBG26556.1"/>
    <property type="molecule type" value="Genomic_DNA"/>
</dbReference>
<dbReference type="GO" id="GO:0000428">
    <property type="term" value="C:DNA-directed RNA polymerase complex"/>
    <property type="evidence" value="ECO:0007669"/>
    <property type="project" value="UniProtKB-KW"/>
</dbReference>
<comment type="subunit">
    <text evidence="3">Part of the RNA polymerase complex.</text>
</comment>
<dbReference type="Pfam" id="PF01192">
    <property type="entry name" value="RNA_pol_Rpb6"/>
    <property type="match status" value="1"/>
</dbReference>
<evidence type="ECO:0000313" key="4">
    <source>
        <dbReference type="EMBL" id="BBG23801.1"/>
    </source>
</evidence>
<keyword evidence="1 3" id="KW-0240">DNA-directed RNA polymerase</keyword>
<dbReference type="NCBIfam" id="NF002209">
    <property type="entry name" value="PRK01099.1-4"/>
    <property type="match status" value="1"/>
</dbReference>
<dbReference type="RefSeq" id="WP_054845500.1">
    <property type="nucleotide sequence ID" value="NZ_AP018930.1"/>
</dbReference>
<evidence type="ECO:0000256" key="1">
    <source>
        <dbReference type="ARBA" id="ARBA00022478"/>
    </source>
</evidence>
<reference evidence="7" key="1">
    <citation type="submission" date="2018-09" db="EMBL/GenBank/DDBJ databases">
        <title>Complete Genome Sequencing of Sulfolobus sp. JCM 16834.</title>
        <authorList>
            <person name="Kato S."/>
            <person name="Itoh T."/>
            <person name="Ohkuma M."/>
        </authorList>
    </citation>
    <scope>NUCLEOTIDE SEQUENCE [LARGE SCALE GENOMIC DNA]</scope>
    <source>
        <strain evidence="7">IC-007</strain>
    </source>
</reference>
<dbReference type="PANTHER" id="PTHR47227">
    <property type="entry name" value="DNA-DIRECTED RNA POLYMERASE SUBUNIT K"/>
    <property type="match status" value="1"/>
</dbReference>
<dbReference type="OrthoDB" id="10567at2157"/>
<dbReference type="GO" id="GO:0003899">
    <property type="term" value="F:DNA-directed RNA polymerase activity"/>
    <property type="evidence" value="ECO:0007669"/>
    <property type="project" value="UniProtKB-UniRule"/>
</dbReference>
<dbReference type="Proteomes" id="UP000322983">
    <property type="component" value="Chromosome"/>
</dbReference>
<dbReference type="KEGG" id="step:IC006_1096"/>
<organism evidence="4 6">
    <name type="scientific">Sulfuracidifex tepidarius</name>
    <dbReference type="NCBI Taxonomy" id="1294262"/>
    <lineage>
        <taxon>Archaea</taxon>
        <taxon>Thermoproteota</taxon>
        <taxon>Thermoprotei</taxon>
        <taxon>Sulfolobales</taxon>
        <taxon>Sulfolobaceae</taxon>
        <taxon>Sulfuracidifex</taxon>
    </lineage>
</organism>
<dbReference type="SUPFAM" id="SSF63562">
    <property type="entry name" value="RPB6/omega subunit-like"/>
    <property type="match status" value="1"/>
</dbReference>
<dbReference type="GO" id="GO:0005737">
    <property type="term" value="C:cytoplasm"/>
    <property type="evidence" value="ECO:0007669"/>
    <property type="project" value="UniProtKB-SubCell"/>
</dbReference>
<dbReference type="Gene3D" id="3.90.940.10">
    <property type="match status" value="1"/>
</dbReference>
<dbReference type="InterPro" id="IPR036161">
    <property type="entry name" value="RPB6/omega-like_sf"/>
</dbReference>
<dbReference type="HAMAP" id="MF_00192">
    <property type="entry name" value="RNApol_arch_Rpo6"/>
    <property type="match status" value="1"/>
</dbReference>
<dbReference type="GO" id="GO:0003677">
    <property type="term" value="F:DNA binding"/>
    <property type="evidence" value="ECO:0007669"/>
    <property type="project" value="UniProtKB-UniRule"/>
</dbReference>
<dbReference type="SMART" id="SM01409">
    <property type="entry name" value="RNA_pol_Rpb6"/>
    <property type="match status" value="1"/>
</dbReference>
<dbReference type="InterPro" id="IPR006110">
    <property type="entry name" value="Pol_omega/Rpo6/RPB6"/>
</dbReference>
<comment type="similarity">
    <text evidence="3">Belongs to the archaeal Rpo6/eukaryotic RPB6 RNA polymerase subunit family.</text>
</comment>
<dbReference type="AlphaFoldDB" id="A0A510DUC0"/>
<evidence type="ECO:0000256" key="3">
    <source>
        <dbReference type="HAMAP-Rule" id="MF_00192"/>
    </source>
</evidence>
<gene>
    <name evidence="3" type="primary">rpo6</name>
    <name evidence="3" type="synonym">rpoK</name>
    <name evidence="4" type="ORF">IC006_1096</name>
    <name evidence="5" type="ORF">IC007_1071</name>
</gene>
<keyword evidence="3" id="KW-0963">Cytoplasm</keyword>
<evidence type="ECO:0000256" key="2">
    <source>
        <dbReference type="ARBA" id="ARBA00023163"/>
    </source>
</evidence>
<protein>
    <recommendedName>
        <fullName evidence="3">DNA-directed RNA polymerase subunit Rpo6</fullName>
        <ecNumber evidence="3">2.7.7.6</ecNumber>
    </recommendedName>
    <alternativeName>
        <fullName evidence="3">DNA-directed RNA polymerase subunit K</fullName>
    </alternativeName>
</protein>
<dbReference type="NCBIfam" id="NF002208">
    <property type="entry name" value="PRK01099.1-3"/>
    <property type="match status" value="1"/>
</dbReference>
<dbReference type="GO" id="GO:0006366">
    <property type="term" value="P:transcription by RNA polymerase II"/>
    <property type="evidence" value="ECO:0007669"/>
    <property type="project" value="TreeGrafter"/>
</dbReference>
<keyword evidence="6" id="KW-1185">Reference proteome</keyword>
<dbReference type="Proteomes" id="UP000325030">
    <property type="component" value="Chromosome"/>
</dbReference>
<reference evidence="4 6" key="2">
    <citation type="journal article" date="2020" name="Int. J. Syst. Evol. Microbiol.">
        <title>Sulfuracidifex tepidarius gen. nov., sp. nov. and transfer of Sulfolobus metallicus Huber and Stetter 1992 to the genus Sulfuracidifex as Sulfuracidifex metallicus comb. nov.</title>
        <authorList>
            <person name="Itoh T."/>
            <person name="Miura T."/>
            <person name="Sakai H.D."/>
            <person name="Kato S."/>
            <person name="Ohkuma M."/>
            <person name="Takashina T."/>
        </authorList>
    </citation>
    <scope>NUCLEOTIDE SEQUENCE [LARGE SCALE GENOMIC DNA]</scope>
    <source>
        <strain evidence="4 6">IC-006</strain>
        <strain evidence="5">IC-007</strain>
    </source>
</reference>
<dbReference type="GO" id="GO:0042797">
    <property type="term" value="P:tRNA transcription by RNA polymerase III"/>
    <property type="evidence" value="ECO:0007669"/>
    <property type="project" value="TreeGrafter"/>
</dbReference>
<dbReference type="NCBIfam" id="NF002207">
    <property type="entry name" value="PRK01099.1-2"/>
    <property type="match status" value="1"/>
</dbReference>
<dbReference type="PIRSF" id="PIRSF000778">
    <property type="entry name" value="RpoK/RPB6"/>
    <property type="match status" value="1"/>
</dbReference>
<proteinExistence type="inferred from homology"/>
<dbReference type="STRING" id="1294262.GCA_001316085_01040"/>
<dbReference type="PROSITE" id="PS01111">
    <property type="entry name" value="RNA_POL_K_14KD"/>
    <property type="match status" value="1"/>
</dbReference>
<dbReference type="EC" id="2.7.7.6" evidence="3"/>
<sequence length="95" mass="10755">MGLKVVLLTFDFNEAFEELWKSRLTKYEIARIISARALQLSMGAMPLIDLSADEPNDSISIAERELKRDVLPITIRRKLPNGKTIVVSLRNVKVS</sequence>
<accession>A0A510E241</accession>
<evidence type="ECO:0000313" key="7">
    <source>
        <dbReference type="Proteomes" id="UP000325030"/>
    </source>
</evidence>
<keyword evidence="3" id="KW-0808">Transferase</keyword>
<dbReference type="EMBL" id="AP018929">
    <property type="protein sequence ID" value="BBG23801.1"/>
    <property type="molecule type" value="Genomic_DNA"/>
</dbReference>
<dbReference type="InterPro" id="IPR020708">
    <property type="entry name" value="DNA-dir_RNA_polK_14-18kDa_CS"/>
</dbReference>
<accession>A0A510DUC0</accession>
<comment type="catalytic activity">
    <reaction evidence="3">
        <text>RNA(n) + a ribonucleoside 5'-triphosphate = RNA(n+1) + diphosphate</text>
        <dbReference type="Rhea" id="RHEA:21248"/>
        <dbReference type="Rhea" id="RHEA-COMP:14527"/>
        <dbReference type="Rhea" id="RHEA-COMP:17342"/>
        <dbReference type="ChEBI" id="CHEBI:33019"/>
        <dbReference type="ChEBI" id="CHEBI:61557"/>
        <dbReference type="ChEBI" id="CHEBI:140395"/>
        <dbReference type="EC" id="2.7.7.6"/>
    </reaction>
</comment>
<dbReference type="GO" id="GO:0006360">
    <property type="term" value="P:transcription by RNA polymerase I"/>
    <property type="evidence" value="ECO:0007669"/>
    <property type="project" value="TreeGrafter"/>
</dbReference>
<evidence type="ECO:0000313" key="5">
    <source>
        <dbReference type="EMBL" id="BBG26556.1"/>
    </source>
</evidence>
<dbReference type="GeneID" id="41717416"/>
<dbReference type="InterPro" id="IPR006111">
    <property type="entry name" value="Rpo6/Rpb6"/>
</dbReference>
<keyword evidence="3" id="KW-0548">Nucleotidyltransferase</keyword>
<name>A0A510DUC0_9CREN</name>